<evidence type="ECO:0000313" key="1">
    <source>
        <dbReference type="EMBL" id="GLR18768.1"/>
    </source>
</evidence>
<comment type="caution">
    <text evidence="1">The sequence shown here is derived from an EMBL/GenBank/DDBJ whole genome shotgun (WGS) entry which is preliminary data.</text>
</comment>
<dbReference type="EMBL" id="BSOH01000023">
    <property type="protein sequence ID" value="GLR18768.1"/>
    <property type="molecule type" value="Genomic_DNA"/>
</dbReference>
<dbReference type="Proteomes" id="UP001156666">
    <property type="component" value="Unassembled WGS sequence"/>
</dbReference>
<gene>
    <name evidence="1" type="ORF">GCM10007940_33840</name>
</gene>
<keyword evidence="2" id="KW-1185">Reference proteome</keyword>
<accession>A0AA37SV87</accession>
<sequence length="203" mass="22965">MTRTLSAQDKFTFPQTSDIGLNITNVLTSFIGNSNSNASIETFPFVAKVNRKKGALRIGVGFNLKNSDETLTDVEQVIFNNFQVRARVGYERKKYLGNRFGFFYGIDLVSSMNNEESTFSNDIDITNLSSNTIGVGGGPVYGFEYYINKYIYLGTEGNFYGIYNIKTEKETFKFSPENNATRQTSEFQANISVPIHLYIMVRF</sequence>
<protein>
    <submittedName>
        <fullName evidence="1">Uncharacterized protein</fullName>
    </submittedName>
</protein>
<organism evidence="1 2">
    <name type="scientific">Portibacter lacus</name>
    <dbReference type="NCBI Taxonomy" id="1099794"/>
    <lineage>
        <taxon>Bacteria</taxon>
        <taxon>Pseudomonadati</taxon>
        <taxon>Bacteroidota</taxon>
        <taxon>Saprospiria</taxon>
        <taxon>Saprospirales</taxon>
        <taxon>Haliscomenobacteraceae</taxon>
        <taxon>Portibacter</taxon>
    </lineage>
</organism>
<dbReference type="AlphaFoldDB" id="A0AA37SV87"/>
<proteinExistence type="predicted"/>
<reference evidence="1" key="2">
    <citation type="submission" date="2023-01" db="EMBL/GenBank/DDBJ databases">
        <title>Draft genome sequence of Portibacter lacus strain NBRC 108769.</title>
        <authorList>
            <person name="Sun Q."/>
            <person name="Mori K."/>
        </authorList>
    </citation>
    <scope>NUCLEOTIDE SEQUENCE</scope>
    <source>
        <strain evidence="1">NBRC 108769</strain>
    </source>
</reference>
<evidence type="ECO:0000313" key="2">
    <source>
        <dbReference type="Proteomes" id="UP001156666"/>
    </source>
</evidence>
<name>A0AA37SV87_9BACT</name>
<reference evidence="1" key="1">
    <citation type="journal article" date="2014" name="Int. J. Syst. Evol. Microbiol.">
        <title>Complete genome sequence of Corynebacterium casei LMG S-19264T (=DSM 44701T), isolated from a smear-ripened cheese.</title>
        <authorList>
            <consortium name="US DOE Joint Genome Institute (JGI-PGF)"/>
            <person name="Walter F."/>
            <person name="Albersmeier A."/>
            <person name="Kalinowski J."/>
            <person name="Ruckert C."/>
        </authorList>
    </citation>
    <scope>NUCLEOTIDE SEQUENCE</scope>
    <source>
        <strain evidence="1">NBRC 108769</strain>
    </source>
</reference>